<dbReference type="FunFam" id="3.10.310.70:FF:000002">
    <property type="entry name" value="LAF3/LAF3 ISF1/LAF3 ISF2"/>
    <property type="match status" value="1"/>
</dbReference>
<sequence length="587" mass="63976">MAVSRNLFASFSASIAALLSLSLVSNLNSTKWGVVLRLSREVADLVVTNAVIYTSDSAAPFAEAMAVKDGRIVRVGDRSSVQDLYGHGTKVLNVNGKIVVPGFIDSHVHLLWGGLQMNRVVLRGVDSKEDFIKMLKEAVREKAEGCWILGGGWNNDLWGGDLPVASWIDDITTKNPVWLSRMDGHMGLANSLALKIAGITKDTKDPAGGSIMRTPLGEPTGLLVDSAMNLLLHAIPEVSVNEKRDALVRASKLALMKGVTTVVDIGRYLPGATVEDVWNDFTDVYTWAESKGQMLIRVCLFFPMETWSRLSDLIHKAGRVIGHWIYLGGVKAFADGSLGSSSALFYEPYVDELDNFGLQVTESDSLYNMTMASDKAGLQVVIHAIGDRANDLILDLYESVASSNGNRDRRFRIEHAQHLAPGAAARFGQQRIIASVQPEHLLDDAEYVAKKIGLKRAETESYLFQSLLANNALIAFGSDWPVADINPLGGIRTAMKRMPPAWQTSWIPSECVSLDDALKAYTISAAHASFLDKELGSLSTGKLADFVVLSITSWEEFAAEGSASINATYINGLQAYPWQPETHVHEL</sequence>
<feature type="chain" id="PRO_5042846642" description="Amidohydrolase 3 domain-containing protein" evidence="1">
    <location>
        <begin position="30"/>
        <end position="587"/>
    </location>
</feature>
<dbReference type="GO" id="GO:0016810">
    <property type="term" value="F:hydrolase activity, acting on carbon-nitrogen (but not peptide) bonds"/>
    <property type="evidence" value="ECO:0007669"/>
    <property type="project" value="InterPro"/>
</dbReference>
<evidence type="ECO:0000313" key="4">
    <source>
        <dbReference type="Proteomes" id="UP001417504"/>
    </source>
</evidence>
<dbReference type="Pfam" id="PF07969">
    <property type="entry name" value="Amidohydro_3"/>
    <property type="match status" value="1"/>
</dbReference>
<protein>
    <recommendedName>
        <fullName evidence="2">Amidohydrolase 3 domain-containing protein</fullName>
    </recommendedName>
</protein>
<reference evidence="3 4" key="1">
    <citation type="submission" date="2024-01" db="EMBL/GenBank/DDBJ databases">
        <title>Genome assemblies of Stephania.</title>
        <authorList>
            <person name="Yang L."/>
        </authorList>
    </citation>
    <scope>NUCLEOTIDE SEQUENCE [LARGE SCALE GENOMIC DNA]</scope>
    <source>
        <strain evidence="3">QJT</strain>
        <tissue evidence="3">Leaf</tissue>
    </source>
</reference>
<dbReference type="Gene3D" id="2.30.40.10">
    <property type="entry name" value="Urease, subunit C, domain 1"/>
    <property type="match status" value="1"/>
</dbReference>
<dbReference type="Proteomes" id="UP001417504">
    <property type="component" value="Unassembled WGS sequence"/>
</dbReference>
<name>A0AAP0PU87_9MAGN</name>
<organism evidence="3 4">
    <name type="scientific">Stephania japonica</name>
    <dbReference type="NCBI Taxonomy" id="461633"/>
    <lineage>
        <taxon>Eukaryota</taxon>
        <taxon>Viridiplantae</taxon>
        <taxon>Streptophyta</taxon>
        <taxon>Embryophyta</taxon>
        <taxon>Tracheophyta</taxon>
        <taxon>Spermatophyta</taxon>
        <taxon>Magnoliopsida</taxon>
        <taxon>Ranunculales</taxon>
        <taxon>Menispermaceae</taxon>
        <taxon>Menispermoideae</taxon>
        <taxon>Cissampelideae</taxon>
        <taxon>Stephania</taxon>
    </lineage>
</organism>
<keyword evidence="4" id="KW-1185">Reference proteome</keyword>
<dbReference type="Gene3D" id="3.10.310.70">
    <property type="match status" value="1"/>
</dbReference>
<feature type="domain" description="Amidohydrolase 3" evidence="2">
    <location>
        <begin position="91"/>
        <end position="553"/>
    </location>
</feature>
<proteinExistence type="predicted"/>
<dbReference type="SUPFAM" id="SSF51556">
    <property type="entry name" value="Metallo-dependent hydrolases"/>
    <property type="match status" value="1"/>
</dbReference>
<dbReference type="EMBL" id="JBBNAE010000001">
    <property type="protein sequence ID" value="KAK9154674.1"/>
    <property type="molecule type" value="Genomic_DNA"/>
</dbReference>
<evidence type="ECO:0000313" key="3">
    <source>
        <dbReference type="EMBL" id="KAK9154674.1"/>
    </source>
</evidence>
<dbReference type="InterPro" id="IPR013108">
    <property type="entry name" value="Amidohydro_3"/>
</dbReference>
<dbReference type="PANTHER" id="PTHR22642:SF2">
    <property type="entry name" value="PROTEIN LONG AFTER FAR-RED 3"/>
    <property type="match status" value="1"/>
</dbReference>
<evidence type="ECO:0000259" key="2">
    <source>
        <dbReference type="Pfam" id="PF07969"/>
    </source>
</evidence>
<dbReference type="CDD" id="cd01300">
    <property type="entry name" value="YtcJ_like"/>
    <property type="match status" value="1"/>
</dbReference>
<dbReference type="AlphaFoldDB" id="A0AAP0PU87"/>
<dbReference type="Gene3D" id="3.20.20.140">
    <property type="entry name" value="Metal-dependent hydrolases"/>
    <property type="match status" value="1"/>
</dbReference>
<dbReference type="InterPro" id="IPR033932">
    <property type="entry name" value="YtcJ-like"/>
</dbReference>
<keyword evidence="1" id="KW-0732">Signal</keyword>
<dbReference type="SUPFAM" id="SSF51338">
    <property type="entry name" value="Composite domain of metallo-dependent hydrolases"/>
    <property type="match status" value="1"/>
</dbReference>
<comment type="caution">
    <text evidence="3">The sequence shown here is derived from an EMBL/GenBank/DDBJ whole genome shotgun (WGS) entry which is preliminary data.</text>
</comment>
<feature type="signal peptide" evidence="1">
    <location>
        <begin position="1"/>
        <end position="29"/>
    </location>
</feature>
<gene>
    <name evidence="3" type="ORF">Sjap_002154</name>
</gene>
<dbReference type="InterPro" id="IPR032466">
    <property type="entry name" value="Metal_Hydrolase"/>
</dbReference>
<dbReference type="PANTHER" id="PTHR22642">
    <property type="entry name" value="IMIDAZOLONEPROPIONASE"/>
    <property type="match status" value="1"/>
</dbReference>
<accession>A0AAP0PU87</accession>
<dbReference type="InterPro" id="IPR011059">
    <property type="entry name" value="Metal-dep_hydrolase_composite"/>
</dbReference>
<evidence type="ECO:0000256" key="1">
    <source>
        <dbReference type="SAM" id="SignalP"/>
    </source>
</evidence>